<feature type="transmembrane region" description="Helical" evidence="1">
    <location>
        <begin position="198"/>
        <end position="223"/>
    </location>
</feature>
<protein>
    <submittedName>
        <fullName evidence="2">Uncharacterized protein</fullName>
    </submittedName>
</protein>
<keyword evidence="3" id="KW-1185">Reference proteome</keyword>
<organism evidence="2 3">
    <name type="scientific">Cymbomonas tetramitiformis</name>
    <dbReference type="NCBI Taxonomy" id="36881"/>
    <lineage>
        <taxon>Eukaryota</taxon>
        <taxon>Viridiplantae</taxon>
        <taxon>Chlorophyta</taxon>
        <taxon>Pyramimonadophyceae</taxon>
        <taxon>Pyramimonadales</taxon>
        <taxon>Pyramimonadaceae</taxon>
        <taxon>Cymbomonas</taxon>
    </lineage>
</organism>
<gene>
    <name evidence="2" type="ORF">CYMTET_54464</name>
</gene>
<feature type="transmembrane region" description="Helical" evidence="1">
    <location>
        <begin position="320"/>
        <end position="341"/>
    </location>
</feature>
<name>A0AAE0ENP5_9CHLO</name>
<feature type="transmembrane region" description="Helical" evidence="1">
    <location>
        <begin position="80"/>
        <end position="97"/>
    </location>
</feature>
<evidence type="ECO:0000256" key="1">
    <source>
        <dbReference type="SAM" id="Phobius"/>
    </source>
</evidence>
<comment type="caution">
    <text evidence="2">The sequence shown here is derived from an EMBL/GenBank/DDBJ whole genome shotgun (WGS) entry which is preliminary data.</text>
</comment>
<sequence length="395" mass="43892">MPTVTVGVDAVASSVTWRGKESRNVSRSVANVPATESKTSRAGVPLFPDEKPEPPLMICLVFGQLWQHVMAIMLDVRNSLSVFIFSGFFYLAIYLCTYQNSTRNDWRRYLPLFVCLVPSFLVPFVTTYTVIIRAFYGLGSVFMMLRMVIMMQDVEHFKGSSFQYRMMFATWVGSDYRTARKVPMDKLDRLRRRRLGDVAVALTLCITSQLLLQFGVAGSFGGVLGRWVAGSVLMYNSMTMMDGVYYLPLLHFAHIEVLPTNDHPIYSTSLKEFWGFRWDKLVGDGASVLLLGGLALQAAKAAKPCAACLLFCEESQMLKWILVIFICPLAGGANAIALYGVPPSAESRWQEGGDAGNVCCVRTSSRLPVVIGRPIMDKFSLHVSLLYATTNLDGS</sequence>
<dbReference type="EMBL" id="LGRX02035316">
    <property type="protein sequence ID" value="KAK3235328.1"/>
    <property type="molecule type" value="Genomic_DNA"/>
</dbReference>
<keyword evidence="1" id="KW-0472">Membrane</keyword>
<accession>A0AAE0ENP5</accession>
<keyword evidence="1" id="KW-1133">Transmembrane helix</keyword>
<feature type="transmembrane region" description="Helical" evidence="1">
    <location>
        <begin position="131"/>
        <end position="149"/>
    </location>
</feature>
<evidence type="ECO:0000313" key="2">
    <source>
        <dbReference type="EMBL" id="KAK3235328.1"/>
    </source>
</evidence>
<dbReference type="AlphaFoldDB" id="A0AAE0ENP5"/>
<dbReference type="Proteomes" id="UP001190700">
    <property type="component" value="Unassembled WGS sequence"/>
</dbReference>
<keyword evidence="1" id="KW-0812">Transmembrane</keyword>
<reference evidence="2 3" key="1">
    <citation type="journal article" date="2015" name="Genome Biol. Evol.">
        <title>Comparative Genomics of a Bacterivorous Green Alga Reveals Evolutionary Causalities and Consequences of Phago-Mixotrophic Mode of Nutrition.</title>
        <authorList>
            <person name="Burns J.A."/>
            <person name="Paasch A."/>
            <person name="Narechania A."/>
            <person name="Kim E."/>
        </authorList>
    </citation>
    <scope>NUCLEOTIDE SEQUENCE [LARGE SCALE GENOMIC DNA]</scope>
    <source>
        <strain evidence="2 3">PLY_AMNH</strain>
    </source>
</reference>
<evidence type="ECO:0000313" key="3">
    <source>
        <dbReference type="Proteomes" id="UP001190700"/>
    </source>
</evidence>
<proteinExistence type="predicted"/>